<feature type="compositionally biased region" description="Basic and acidic residues" evidence="1">
    <location>
        <begin position="35"/>
        <end position="49"/>
    </location>
</feature>
<protein>
    <submittedName>
        <fullName evidence="2">Uncharacterized protein</fullName>
    </submittedName>
</protein>
<reference evidence="2" key="1">
    <citation type="submission" date="2014-11" db="EMBL/GenBank/DDBJ databases">
        <authorList>
            <person name="Amaro Gonzalez C."/>
        </authorList>
    </citation>
    <scope>NUCLEOTIDE SEQUENCE</scope>
</reference>
<name>A0A0E9R6V9_ANGAN</name>
<sequence>MTWMKRPASGSERELEQPGHGTGHRHVARQLPLPGRDERANQLSREAKWKPGPFCSRVGPPSPALAERNASLNI</sequence>
<dbReference type="EMBL" id="GBXM01083701">
    <property type="protein sequence ID" value="JAH24876.1"/>
    <property type="molecule type" value="Transcribed_RNA"/>
</dbReference>
<dbReference type="AlphaFoldDB" id="A0A0E9R6V9"/>
<feature type="region of interest" description="Disordered" evidence="1">
    <location>
        <begin position="1"/>
        <end position="74"/>
    </location>
</feature>
<reference evidence="2" key="2">
    <citation type="journal article" date="2015" name="Fish Shellfish Immunol.">
        <title>Early steps in the European eel (Anguilla anguilla)-Vibrio vulnificus interaction in the gills: Role of the RtxA13 toxin.</title>
        <authorList>
            <person name="Callol A."/>
            <person name="Pajuelo D."/>
            <person name="Ebbesson L."/>
            <person name="Teles M."/>
            <person name="MacKenzie S."/>
            <person name="Amaro C."/>
        </authorList>
    </citation>
    <scope>NUCLEOTIDE SEQUENCE</scope>
</reference>
<organism evidence="2">
    <name type="scientific">Anguilla anguilla</name>
    <name type="common">European freshwater eel</name>
    <name type="synonym">Muraena anguilla</name>
    <dbReference type="NCBI Taxonomy" id="7936"/>
    <lineage>
        <taxon>Eukaryota</taxon>
        <taxon>Metazoa</taxon>
        <taxon>Chordata</taxon>
        <taxon>Craniata</taxon>
        <taxon>Vertebrata</taxon>
        <taxon>Euteleostomi</taxon>
        <taxon>Actinopterygii</taxon>
        <taxon>Neopterygii</taxon>
        <taxon>Teleostei</taxon>
        <taxon>Anguilliformes</taxon>
        <taxon>Anguillidae</taxon>
        <taxon>Anguilla</taxon>
    </lineage>
</organism>
<evidence type="ECO:0000256" key="1">
    <source>
        <dbReference type="SAM" id="MobiDB-lite"/>
    </source>
</evidence>
<accession>A0A0E9R6V9</accession>
<evidence type="ECO:0000313" key="2">
    <source>
        <dbReference type="EMBL" id="JAH24876.1"/>
    </source>
</evidence>
<proteinExistence type="predicted"/>